<evidence type="ECO:0000313" key="10">
    <source>
        <dbReference type="Proteomes" id="UP000273154"/>
    </source>
</evidence>
<keyword evidence="4 5" id="KW-0119">Carbohydrate metabolism</keyword>
<evidence type="ECO:0000256" key="7">
    <source>
        <dbReference type="PIRSR" id="PIRSR038994-3"/>
    </source>
</evidence>
<feature type="binding site" evidence="7">
    <location>
        <position position="135"/>
    </location>
    <ligand>
        <name>Zn(2+)</name>
        <dbReference type="ChEBI" id="CHEBI:29105"/>
    </ligand>
</feature>
<reference evidence="10" key="1">
    <citation type="submission" date="2018-11" db="EMBL/GenBank/DDBJ databases">
        <title>Comparative genomics of Parolsenella catena and Libanicoccus massiliensis: Reclassification of Libanicoccus massiliensis as Parolsenella massiliensis comb. nov.</title>
        <authorList>
            <person name="Sakamoto M."/>
            <person name="Ikeyama N."/>
            <person name="Murakami T."/>
            <person name="Mori H."/>
            <person name="Yuki M."/>
            <person name="Ohkuma M."/>
        </authorList>
    </citation>
    <scope>NUCLEOTIDE SEQUENCE [LARGE SCALE GENOMIC DNA]</scope>
    <source>
        <strain evidence="10">JCM 31932</strain>
    </source>
</reference>
<keyword evidence="2 7" id="KW-0479">Metal-binding</keyword>
<dbReference type="InterPro" id="IPR003764">
    <property type="entry name" value="GlcNAc_6-P_deAcase"/>
</dbReference>
<dbReference type="CDD" id="cd00854">
    <property type="entry name" value="NagA"/>
    <property type="match status" value="1"/>
</dbReference>
<evidence type="ECO:0000256" key="4">
    <source>
        <dbReference type="ARBA" id="ARBA00023277"/>
    </source>
</evidence>
<dbReference type="PANTHER" id="PTHR11113:SF14">
    <property type="entry name" value="N-ACETYLGLUCOSAMINE-6-PHOSPHATE DEACETYLASE"/>
    <property type="match status" value="1"/>
</dbReference>
<dbReference type="PIRSF" id="PIRSF038994">
    <property type="entry name" value="NagA"/>
    <property type="match status" value="1"/>
</dbReference>
<dbReference type="GO" id="GO:0008448">
    <property type="term" value="F:N-acetylglucosamine-6-phosphate deacetylase activity"/>
    <property type="evidence" value="ECO:0007669"/>
    <property type="project" value="InterPro"/>
</dbReference>
<evidence type="ECO:0000313" key="9">
    <source>
        <dbReference type="EMBL" id="BBH49623.1"/>
    </source>
</evidence>
<dbReference type="InterPro" id="IPR011059">
    <property type="entry name" value="Metal-dep_hydrolase_composite"/>
</dbReference>
<feature type="binding site" evidence="7">
    <location>
        <position position="202"/>
    </location>
    <ligand>
        <name>Zn(2+)</name>
        <dbReference type="ChEBI" id="CHEBI:29105"/>
    </ligand>
</feature>
<dbReference type="PANTHER" id="PTHR11113">
    <property type="entry name" value="N-ACETYLGLUCOSAMINE-6-PHOSPHATE DEACETYLASE"/>
    <property type="match status" value="1"/>
</dbReference>
<evidence type="ECO:0000259" key="8">
    <source>
        <dbReference type="Pfam" id="PF01979"/>
    </source>
</evidence>
<evidence type="ECO:0000256" key="5">
    <source>
        <dbReference type="PIRNR" id="PIRNR038994"/>
    </source>
</evidence>
<evidence type="ECO:0000256" key="1">
    <source>
        <dbReference type="ARBA" id="ARBA00010716"/>
    </source>
</evidence>
<evidence type="ECO:0000256" key="3">
    <source>
        <dbReference type="ARBA" id="ARBA00022801"/>
    </source>
</evidence>
<gene>
    <name evidence="9" type="primary">nagA_1</name>
    <name evidence="9" type="ORF">Pcatena_02100</name>
</gene>
<accession>A0A3G9JW63</accession>
<dbReference type="AlphaFoldDB" id="A0A3G9JW63"/>
<feature type="domain" description="Amidohydrolase-related" evidence="8">
    <location>
        <begin position="56"/>
        <end position="386"/>
    </location>
</feature>
<comment type="cofactor">
    <cofactor evidence="7">
        <name>a divalent metal cation</name>
        <dbReference type="ChEBI" id="CHEBI:60240"/>
    </cofactor>
    <text evidence="7">Binds 1 divalent metal cation per subunit.</text>
</comment>
<feature type="active site" description="Proton donor/acceptor" evidence="6">
    <location>
        <position position="280"/>
    </location>
</feature>
<dbReference type="InterPro" id="IPR032466">
    <property type="entry name" value="Metal_Hydrolase"/>
</dbReference>
<dbReference type="SUPFAM" id="SSF51556">
    <property type="entry name" value="Metallo-dependent hydrolases"/>
    <property type="match status" value="1"/>
</dbReference>
<dbReference type="InterPro" id="IPR006680">
    <property type="entry name" value="Amidohydro-rel"/>
</dbReference>
<name>A0A3G9JW63_9ACTN</name>
<feature type="binding site" evidence="7">
    <location>
        <position position="223"/>
    </location>
    <ligand>
        <name>Zn(2+)</name>
        <dbReference type="ChEBI" id="CHEBI:29105"/>
    </ligand>
</feature>
<evidence type="ECO:0000256" key="2">
    <source>
        <dbReference type="ARBA" id="ARBA00022723"/>
    </source>
</evidence>
<protein>
    <submittedName>
        <fullName evidence="9">N-acetylglucosamine-6-phosphate deacetylase</fullName>
    </submittedName>
</protein>
<sequence length="389" mass="41188">MTLVENACYITGADVLTRGRLARLDITVEDGRVVRLSSAHDNPGALPVIDAAGLRVLPGFIDVHTHGAAGVDVNAADVEGLRKIGRFFASQGVTGWLCSILTDTPEQTLWCIEQARQVIEGGPYDGAALLGIHLEGPCLSSEYKGAMPEHLLMHEASPDLFARYQEAAGGHVLYTTLAPEVPGVPDLIPELAKMGITAAIGHSGAGYDLSMRCVEAGAKAATHVGNAMRLFHQHDPAIFGVALETDLYCETIADGRHLHPGTVRLYAKAKGWDRVLAITDSIMAAGLPDGHYKLGVNDVVVEDGDAKLASNGVRAGSTLTQAQALRNLMKFTGAPVEEASKANSANPAALFGWADRGHIDEGALADLVLLDEDYEVARTIVGGRTVYTR</sequence>
<dbReference type="NCBIfam" id="TIGR00221">
    <property type="entry name" value="nagA"/>
    <property type="match status" value="1"/>
</dbReference>
<keyword evidence="3 5" id="KW-0378">Hydrolase</keyword>
<proteinExistence type="inferred from homology"/>
<dbReference type="Pfam" id="PF01979">
    <property type="entry name" value="Amidohydro_1"/>
    <property type="match status" value="1"/>
</dbReference>
<organism evidence="9 10">
    <name type="scientific">Parolsenella catena</name>
    <dbReference type="NCBI Taxonomy" id="2003188"/>
    <lineage>
        <taxon>Bacteria</taxon>
        <taxon>Bacillati</taxon>
        <taxon>Actinomycetota</taxon>
        <taxon>Coriobacteriia</taxon>
        <taxon>Coriobacteriales</taxon>
        <taxon>Atopobiaceae</taxon>
        <taxon>Parolsenella</taxon>
    </lineage>
</organism>
<comment type="similarity">
    <text evidence="1 5">Belongs to the metallo-dependent hydrolases superfamily. NagA family.</text>
</comment>
<dbReference type="EMBL" id="AP019367">
    <property type="protein sequence ID" value="BBH49623.1"/>
    <property type="molecule type" value="Genomic_DNA"/>
</dbReference>
<keyword evidence="10" id="KW-1185">Reference proteome</keyword>
<dbReference type="GO" id="GO:0006046">
    <property type="term" value="P:N-acetylglucosamine catabolic process"/>
    <property type="evidence" value="ECO:0007669"/>
    <property type="project" value="TreeGrafter"/>
</dbReference>
<dbReference type="KEGG" id="pcat:Pcatena_02100"/>
<evidence type="ECO:0000256" key="6">
    <source>
        <dbReference type="PIRSR" id="PIRSR038994-1"/>
    </source>
</evidence>
<dbReference type="Gene3D" id="3.20.20.140">
    <property type="entry name" value="Metal-dependent hydrolases"/>
    <property type="match status" value="1"/>
</dbReference>
<dbReference type="SUPFAM" id="SSF51338">
    <property type="entry name" value="Composite domain of metallo-dependent hydrolases"/>
    <property type="match status" value="1"/>
</dbReference>
<dbReference type="GO" id="GO:0046872">
    <property type="term" value="F:metal ion binding"/>
    <property type="evidence" value="ECO:0007669"/>
    <property type="project" value="UniProtKB-KW"/>
</dbReference>
<dbReference type="Gene3D" id="2.30.40.10">
    <property type="entry name" value="Urease, subunit C, domain 1"/>
    <property type="match status" value="1"/>
</dbReference>
<dbReference type="Proteomes" id="UP000273154">
    <property type="component" value="Chromosome"/>
</dbReference>